<accession>A0A1H6BVW7</accession>
<dbReference type="Pfam" id="PF02452">
    <property type="entry name" value="PemK_toxin"/>
    <property type="match status" value="1"/>
</dbReference>
<dbReference type="SUPFAM" id="SSF50118">
    <property type="entry name" value="Cell growth inhibitor/plasmid maintenance toxic component"/>
    <property type="match status" value="1"/>
</dbReference>
<dbReference type="EC" id="3.1.-.-" evidence="1"/>
<organism evidence="2 3">
    <name type="scientific">Sphingobacterium lactis</name>
    <dbReference type="NCBI Taxonomy" id="797291"/>
    <lineage>
        <taxon>Bacteria</taxon>
        <taxon>Pseudomonadati</taxon>
        <taxon>Bacteroidota</taxon>
        <taxon>Sphingobacteriia</taxon>
        <taxon>Sphingobacteriales</taxon>
        <taxon>Sphingobacteriaceae</taxon>
        <taxon>Sphingobacterium</taxon>
    </lineage>
</organism>
<dbReference type="AlphaFoldDB" id="A0A1H6BVW7"/>
<dbReference type="GO" id="GO:0004521">
    <property type="term" value="F:RNA endonuclease activity"/>
    <property type="evidence" value="ECO:0007669"/>
    <property type="project" value="TreeGrafter"/>
</dbReference>
<keyword evidence="1" id="KW-0378">Hydrolase</keyword>
<keyword evidence="1" id="KW-0540">Nuclease</keyword>
<evidence type="ECO:0000313" key="2">
    <source>
        <dbReference type="EMBL" id="SEG64854.1"/>
    </source>
</evidence>
<comment type="similarity">
    <text evidence="1">Belongs to the PemK/MazF family.</text>
</comment>
<dbReference type="PIRSF" id="PIRSF033490">
    <property type="entry name" value="MazF"/>
    <property type="match status" value="1"/>
</dbReference>
<dbReference type="EMBL" id="FNUT01000012">
    <property type="protein sequence ID" value="SEG64854.1"/>
    <property type="molecule type" value="Genomic_DNA"/>
</dbReference>
<evidence type="ECO:0000256" key="1">
    <source>
        <dbReference type="PIRNR" id="PIRNR033490"/>
    </source>
</evidence>
<dbReference type="GO" id="GO:0016075">
    <property type="term" value="P:rRNA catabolic process"/>
    <property type="evidence" value="ECO:0007669"/>
    <property type="project" value="TreeGrafter"/>
</dbReference>
<reference evidence="3" key="1">
    <citation type="submission" date="2016-10" db="EMBL/GenBank/DDBJ databases">
        <authorList>
            <person name="Varghese N."/>
            <person name="Submissions S."/>
        </authorList>
    </citation>
    <scope>NUCLEOTIDE SEQUENCE [LARGE SCALE GENOMIC DNA]</scope>
    <source>
        <strain evidence="3">DSM 22361</strain>
    </source>
</reference>
<dbReference type="InterPro" id="IPR011067">
    <property type="entry name" value="Plasmid_toxin/cell-grow_inhib"/>
</dbReference>
<keyword evidence="1" id="KW-0255">Endonuclease</keyword>
<proteinExistence type="inferred from homology"/>
<dbReference type="GO" id="GO:0006402">
    <property type="term" value="P:mRNA catabolic process"/>
    <property type="evidence" value="ECO:0007669"/>
    <property type="project" value="TreeGrafter"/>
</dbReference>
<keyword evidence="3" id="KW-1185">Reference proteome</keyword>
<dbReference type="GO" id="GO:0003677">
    <property type="term" value="F:DNA binding"/>
    <property type="evidence" value="ECO:0007669"/>
    <property type="project" value="InterPro"/>
</dbReference>
<name>A0A1H6BVW7_9SPHI</name>
<evidence type="ECO:0000313" key="3">
    <source>
        <dbReference type="Proteomes" id="UP000236731"/>
    </source>
</evidence>
<dbReference type="InterPro" id="IPR003477">
    <property type="entry name" value="PemK-like"/>
</dbReference>
<dbReference type="PANTHER" id="PTHR33988">
    <property type="entry name" value="ENDORIBONUCLEASE MAZF-RELATED"/>
    <property type="match status" value="1"/>
</dbReference>
<sequence>MDMVKRFEVYLVDLSPTIGSEINKIRPAVIVSPNEMNNALNTVIIAPLTSTLKPYPMRVNCKVDGKQGQIALDHIRSVDKKRLKVKLAEINNATQKEVINVLLEMFS</sequence>
<dbReference type="OrthoDB" id="9808744at2"/>
<dbReference type="Proteomes" id="UP000236731">
    <property type="component" value="Unassembled WGS sequence"/>
</dbReference>
<dbReference type="GO" id="GO:0016787">
    <property type="term" value="F:hydrolase activity"/>
    <property type="evidence" value="ECO:0007669"/>
    <property type="project" value="UniProtKB-KW"/>
</dbReference>
<dbReference type="PANTHER" id="PTHR33988:SF2">
    <property type="entry name" value="ENDORIBONUCLEASE MAZF"/>
    <property type="match status" value="1"/>
</dbReference>
<comment type="function">
    <text evidence="1">Toxic component of a type II toxin-antitoxin (TA) system.</text>
</comment>
<protein>
    <recommendedName>
        <fullName evidence="1">mRNA interferase</fullName>
        <ecNumber evidence="1">3.1.-.-</ecNumber>
    </recommendedName>
</protein>
<dbReference type="Gene3D" id="2.30.30.110">
    <property type="match status" value="1"/>
</dbReference>
<gene>
    <name evidence="2" type="ORF">SAMN05421877_1129</name>
</gene>